<dbReference type="Proteomes" id="UP000799640">
    <property type="component" value="Unassembled WGS sequence"/>
</dbReference>
<reference evidence="1" key="1">
    <citation type="journal article" date="2020" name="Stud. Mycol.">
        <title>101 Dothideomycetes genomes: a test case for predicting lifestyles and emergence of pathogens.</title>
        <authorList>
            <person name="Haridas S."/>
            <person name="Albert R."/>
            <person name="Binder M."/>
            <person name="Bloem J."/>
            <person name="Labutti K."/>
            <person name="Salamov A."/>
            <person name="Andreopoulos B."/>
            <person name="Baker S."/>
            <person name="Barry K."/>
            <person name="Bills G."/>
            <person name="Bluhm B."/>
            <person name="Cannon C."/>
            <person name="Castanera R."/>
            <person name="Culley D."/>
            <person name="Daum C."/>
            <person name="Ezra D."/>
            <person name="Gonzalez J."/>
            <person name="Henrissat B."/>
            <person name="Kuo A."/>
            <person name="Liang C."/>
            <person name="Lipzen A."/>
            <person name="Lutzoni F."/>
            <person name="Magnuson J."/>
            <person name="Mondo S."/>
            <person name="Nolan M."/>
            <person name="Ohm R."/>
            <person name="Pangilinan J."/>
            <person name="Park H.-J."/>
            <person name="Ramirez L."/>
            <person name="Alfaro M."/>
            <person name="Sun H."/>
            <person name="Tritt A."/>
            <person name="Yoshinaga Y."/>
            <person name="Zwiers L.-H."/>
            <person name="Turgeon B."/>
            <person name="Goodwin S."/>
            <person name="Spatafora J."/>
            <person name="Crous P."/>
            <person name="Grigoriev I."/>
        </authorList>
    </citation>
    <scope>NUCLEOTIDE SEQUENCE</scope>
    <source>
        <strain evidence="1">CBS 262.69</strain>
    </source>
</reference>
<gene>
    <name evidence="1" type="ORF">EJ06DRAFT_528933</name>
</gene>
<keyword evidence="2" id="KW-1185">Reference proteome</keyword>
<proteinExistence type="predicted"/>
<evidence type="ECO:0000313" key="2">
    <source>
        <dbReference type="Proteomes" id="UP000799640"/>
    </source>
</evidence>
<protein>
    <submittedName>
        <fullName evidence="1">Uncharacterized protein</fullName>
    </submittedName>
</protein>
<dbReference type="AlphaFoldDB" id="A0A6G1I0Q3"/>
<dbReference type="EMBL" id="ML996692">
    <property type="protein sequence ID" value="KAF2401774.1"/>
    <property type="molecule type" value="Genomic_DNA"/>
</dbReference>
<sequence length="72" mass="8146">MPNPLRHLARKKETYPLTRYPLEPSPPSIRGTAHIAHFFSRIHTPRIQLTPRIAHRSSSYPAPACPGSSIHK</sequence>
<organism evidence="1 2">
    <name type="scientific">Trichodelitschia bisporula</name>
    <dbReference type="NCBI Taxonomy" id="703511"/>
    <lineage>
        <taxon>Eukaryota</taxon>
        <taxon>Fungi</taxon>
        <taxon>Dikarya</taxon>
        <taxon>Ascomycota</taxon>
        <taxon>Pezizomycotina</taxon>
        <taxon>Dothideomycetes</taxon>
        <taxon>Dothideomycetes incertae sedis</taxon>
        <taxon>Phaeotrichales</taxon>
        <taxon>Phaeotrichaceae</taxon>
        <taxon>Trichodelitschia</taxon>
    </lineage>
</organism>
<accession>A0A6G1I0Q3</accession>
<name>A0A6G1I0Q3_9PEZI</name>
<evidence type="ECO:0000313" key="1">
    <source>
        <dbReference type="EMBL" id="KAF2401774.1"/>
    </source>
</evidence>